<dbReference type="PANTHER" id="PTHR33219">
    <property type="entry name" value="YLMG HOMOLOG PROTEIN 2, CHLOROPLASTIC"/>
    <property type="match status" value="1"/>
</dbReference>
<organism evidence="2">
    <name type="scientific">Triticum aestivum</name>
    <name type="common">Wheat</name>
    <dbReference type="NCBI Taxonomy" id="4565"/>
    <lineage>
        <taxon>Eukaryota</taxon>
        <taxon>Viridiplantae</taxon>
        <taxon>Streptophyta</taxon>
        <taxon>Embryophyta</taxon>
        <taxon>Tracheophyta</taxon>
        <taxon>Spermatophyta</taxon>
        <taxon>Magnoliopsida</taxon>
        <taxon>Liliopsida</taxon>
        <taxon>Poales</taxon>
        <taxon>Poaceae</taxon>
        <taxon>BOP clade</taxon>
        <taxon>Pooideae</taxon>
        <taxon>Triticodae</taxon>
        <taxon>Triticeae</taxon>
        <taxon>Triticinae</taxon>
        <taxon>Triticum</taxon>
    </lineage>
</organism>
<dbReference type="Proteomes" id="UP000019116">
    <property type="component" value="Chromosome 4D"/>
</dbReference>
<dbReference type="Gramene" id="TraesCS4D02G292400.1">
    <property type="protein sequence ID" value="TraesCS4D02G292400.1"/>
    <property type="gene ID" value="TraesCS4D02G292400"/>
</dbReference>
<dbReference type="PaxDb" id="4565-Traes_4DL_A4BCA74A4.1"/>
<dbReference type="OMA" id="QRNTCKQ"/>
<keyword evidence="3" id="KW-1185">Reference proteome</keyword>
<dbReference type="STRING" id="4565.A0A3B6JLT3"/>
<dbReference type="InterPro" id="IPR003425">
    <property type="entry name" value="CCB3/YggT"/>
</dbReference>
<evidence type="ECO:0000313" key="3">
    <source>
        <dbReference type="Proteomes" id="UP000019116"/>
    </source>
</evidence>
<dbReference type="Gramene" id="TraesCAD_scaffold_108706_01G000200.1">
    <property type="protein sequence ID" value="TraesCAD_scaffold_108706_01G000200.1"/>
    <property type="gene ID" value="TraesCAD_scaffold_108706_01G000200"/>
</dbReference>
<feature type="region of interest" description="Disordered" evidence="1">
    <location>
        <begin position="236"/>
        <end position="273"/>
    </location>
</feature>
<dbReference type="Gramene" id="TraesCLE_scaffold_023522_01G000200.1">
    <property type="protein sequence ID" value="TraesCLE_scaffold_023522_01G000200.1"/>
    <property type="gene ID" value="TraesCLE_scaffold_023522_01G000200"/>
</dbReference>
<dbReference type="OrthoDB" id="2066at2759"/>
<dbReference type="GO" id="GO:0016020">
    <property type="term" value="C:membrane"/>
    <property type="evidence" value="ECO:0007669"/>
    <property type="project" value="InterPro"/>
</dbReference>
<reference evidence="2" key="1">
    <citation type="submission" date="2018-08" db="EMBL/GenBank/DDBJ databases">
        <authorList>
            <person name="Rossello M."/>
        </authorList>
    </citation>
    <scope>NUCLEOTIDE SEQUENCE [LARGE SCALE GENOMIC DNA]</scope>
    <source>
        <strain evidence="2">cv. Chinese Spring</strain>
    </source>
</reference>
<name>A0A3B6JLT3_WHEAT</name>
<sequence>MPQGPNRKSSLISRASNVISNLSSCVPSTSLRRARSNSHPMASPHADPQQQHHASATPLLLAVRHIPFPGAQRPRALPAPDLAPLARRLDELAAAAAAHPLLKPLFDLRHHLSTFSQSRRQRMVAMRQAACPLAGGEGCFAAVLGGSVAGMVVSNGVNSFLSLYNTVLVIRLVLTWFPNTPPAIVSPLSTVCDPYLNIFRGIIPPLGGLDLSPILAFLVLNALTGTAAALPAELPSQKTASGSVHPDELTANQRKWTRRFRPGKSQEAEDAAR</sequence>
<evidence type="ECO:0000256" key="1">
    <source>
        <dbReference type="SAM" id="MobiDB-lite"/>
    </source>
</evidence>
<feature type="region of interest" description="Disordered" evidence="1">
    <location>
        <begin position="28"/>
        <end position="54"/>
    </location>
</feature>
<feature type="compositionally biased region" description="Basic and acidic residues" evidence="1">
    <location>
        <begin position="264"/>
        <end position="273"/>
    </location>
</feature>
<evidence type="ECO:0008006" key="4">
    <source>
        <dbReference type="Google" id="ProtNLM"/>
    </source>
</evidence>
<dbReference type="Gramene" id="TraesCS4D03G0693300.1">
    <property type="protein sequence ID" value="TraesCS4D03G0693300.1.CDS"/>
    <property type="gene ID" value="TraesCS4D03G0693300"/>
</dbReference>
<evidence type="ECO:0000313" key="2">
    <source>
        <dbReference type="EnsemblPlants" id="TraesCS4D02G292400.1"/>
    </source>
</evidence>
<reference evidence="2" key="2">
    <citation type="submission" date="2018-10" db="UniProtKB">
        <authorList>
            <consortium name="EnsemblPlants"/>
        </authorList>
    </citation>
    <scope>IDENTIFICATION</scope>
</reference>
<dbReference type="Pfam" id="PF02325">
    <property type="entry name" value="CCB3_YggT"/>
    <property type="match status" value="1"/>
</dbReference>
<protein>
    <recommendedName>
        <fullName evidence="4">YGGT family protein</fullName>
    </recommendedName>
</protein>
<dbReference type="Gramene" id="TraesRN4D0100717200.1">
    <property type="protein sequence ID" value="TraesRN4D0100717200.1"/>
    <property type="gene ID" value="TraesRN4D0100717200"/>
</dbReference>
<dbReference type="EnsemblPlants" id="TraesCS4D02G292400.1">
    <property type="protein sequence ID" value="TraesCS4D02G292400.1"/>
    <property type="gene ID" value="TraesCS4D02G292400"/>
</dbReference>
<dbReference type="Gramene" id="TraesWEE_scaffold_154480_01G000100.1">
    <property type="protein sequence ID" value="TraesWEE_scaffold_154480_01G000100.1"/>
    <property type="gene ID" value="TraesWEE_scaffold_154480_01G000100"/>
</dbReference>
<accession>A0A3B6JLT3</accession>
<dbReference type="PANTHER" id="PTHR33219:SF14">
    <property type="entry name" value="PROTEIN COFACTOR ASSEMBLY OF COMPLEX C SUBUNIT B CCB3, CHLOROPLASTIC-RELATED"/>
    <property type="match status" value="1"/>
</dbReference>
<dbReference type="GO" id="GO:0010020">
    <property type="term" value="P:chloroplast fission"/>
    <property type="evidence" value="ECO:0000318"/>
    <property type="project" value="GO_Central"/>
</dbReference>
<dbReference type="AlphaFoldDB" id="A0A3B6JLT3"/>
<proteinExistence type="predicted"/>
<dbReference type="Gramene" id="TraesROB_scaffold_136665_01G000200.1">
    <property type="protein sequence ID" value="TraesROB_scaffold_136665_01G000200.1"/>
    <property type="gene ID" value="TraesROB_scaffold_136665_01G000200"/>
</dbReference>